<protein>
    <submittedName>
        <fullName evidence="7">RNA helicase</fullName>
    </submittedName>
</protein>
<dbReference type="PANTHER" id="PTHR47963">
    <property type="entry name" value="DEAD-BOX ATP-DEPENDENT RNA HELICASE 47, MITOCHONDRIAL"/>
    <property type="match status" value="1"/>
</dbReference>
<dbReference type="PANTHER" id="PTHR47963:SF7">
    <property type="entry name" value="ATP-DEPENDENT RNA HELICASE YFML-RELATED"/>
    <property type="match status" value="1"/>
</dbReference>
<gene>
    <name evidence="7" type="ORF">SRT_07200</name>
</gene>
<dbReference type="Gene3D" id="3.40.50.300">
    <property type="entry name" value="P-loop containing nucleotide triphosphate hydrolases"/>
    <property type="match status" value="2"/>
</dbReference>
<dbReference type="InterPro" id="IPR001650">
    <property type="entry name" value="Helicase_C-like"/>
</dbReference>
<evidence type="ECO:0000256" key="3">
    <source>
        <dbReference type="ARBA" id="ARBA00022806"/>
    </source>
</evidence>
<dbReference type="Proteomes" id="UP000217758">
    <property type="component" value="Chromosome"/>
</dbReference>
<feature type="domain" description="Helicase ATP-binding" evidence="5">
    <location>
        <begin position="29"/>
        <end position="198"/>
    </location>
</feature>
<dbReference type="PROSITE" id="PS51194">
    <property type="entry name" value="HELICASE_CTER"/>
    <property type="match status" value="1"/>
</dbReference>
<dbReference type="GO" id="GO:0003724">
    <property type="term" value="F:RNA helicase activity"/>
    <property type="evidence" value="ECO:0007669"/>
    <property type="project" value="TreeGrafter"/>
</dbReference>
<dbReference type="SMART" id="SM00490">
    <property type="entry name" value="HELICc"/>
    <property type="match status" value="1"/>
</dbReference>
<keyword evidence="4" id="KW-0067">ATP-binding</keyword>
<dbReference type="CDD" id="cd00268">
    <property type="entry name" value="DEADc"/>
    <property type="match status" value="1"/>
</dbReference>
<name>A0A1L7LIF9_9STRE</name>
<evidence type="ECO:0000259" key="6">
    <source>
        <dbReference type="PROSITE" id="PS51194"/>
    </source>
</evidence>
<evidence type="ECO:0000256" key="4">
    <source>
        <dbReference type="ARBA" id="ARBA00022840"/>
    </source>
</evidence>
<dbReference type="InterPro" id="IPR027417">
    <property type="entry name" value="P-loop_NTPase"/>
</dbReference>
<evidence type="ECO:0000259" key="5">
    <source>
        <dbReference type="PROSITE" id="PS51192"/>
    </source>
</evidence>
<dbReference type="InterPro" id="IPR050547">
    <property type="entry name" value="DEAD_box_RNA_helicases"/>
</dbReference>
<dbReference type="GO" id="GO:0016787">
    <property type="term" value="F:hydrolase activity"/>
    <property type="evidence" value="ECO:0007669"/>
    <property type="project" value="UniProtKB-KW"/>
</dbReference>
<dbReference type="InterPro" id="IPR011545">
    <property type="entry name" value="DEAD/DEAH_box_helicase_dom"/>
</dbReference>
<feature type="domain" description="Helicase C-terminal" evidence="6">
    <location>
        <begin position="218"/>
        <end position="363"/>
    </location>
</feature>
<dbReference type="GO" id="GO:0005840">
    <property type="term" value="C:ribosome"/>
    <property type="evidence" value="ECO:0007669"/>
    <property type="project" value="TreeGrafter"/>
</dbReference>
<dbReference type="Pfam" id="PF00271">
    <property type="entry name" value="Helicase_C"/>
    <property type="match status" value="1"/>
</dbReference>
<evidence type="ECO:0000256" key="2">
    <source>
        <dbReference type="ARBA" id="ARBA00022801"/>
    </source>
</evidence>
<sequence>MKTQFPSVWQDKLSQKHFSTFTAIQEAAFDPIKNGESLLGISPTGSGKTLAYLWPSLLTLTPKKAQQLLILAPNTELAGQIFEVTKEWAHPLNLTAQLFLSGSSQKRQIERLKKGPEIIIGTPGRVFELVKLKKIKMMNVNTIVLDEFDELLSKSQIHFVENIVKRVPRDHQMIYMSATNSIDKSFLADDTLDIDLSKQALDTISHYYITVAKRERGELLRKFSNIPSFRGLVFFNSLSDLGANEERLQLGGATAVSLASDVNIKFRKVILEKFKNHEISLLLATDLVARGIDIELLETVINFDLPRDKDAYSHRAGRTGRMGKNGIVITFISHPEELKKLKKFAHVSEIYLKNQVLHKNESRAITDSAFIFLIDLFKNCLFFLTPFLSSKGQGCC</sequence>
<dbReference type="CDD" id="cd18787">
    <property type="entry name" value="SF2_C_DEAD"/>
    <property type="match status" value="1"/>
</dbReference>
<keyword evidence="8" id="KW-1185">Reference proteome</keyword>
<evidence type="ECO:0000313" key="7">
    <source>
        <dbReference type="EMBL" id="BAQ23981.1"/>
    </source>
</evidence>
<reference evidence="7 8" key="1">
    <citation type="journal article" date="2016" name="Microbiol. Immunol.">
        <title>Complete genome sequence of Streptococcus troglodytae TKU31 isolated from the oral cavity of a chimpanzee (Pan troglodytes).</title>
        <authorList>
            <person name="Okamoto M."/>
            <person name="Naito M."/>
            <person name="Miyanohara M."/>
            <person name="Imai S."/>
            <person name="Nomura Y."/>
            <person name="Saito W."/>
            <person name="Momoi Y."/>
            <person name="Takada K."/>
            <person name="Miyabe-Nishiwaki T."/>
            <person name="Tomonaga M."/>
            <person name="Hanada N."/>
        </authorList>
    </citation>
    <scope>NUCLEOTIDE SEQUENCE [LARGE SCALE GENOMIC DNA]</scope>
    <source>
        <strain evidence="8">TKU 31</strain>
    </source>
</reference>
<accession>A0A1L7LIF9</accession>
<organism evidence="7 8">
    <name type="scientific">Streptococcus troglodytae</name>
    <dbReference type="NCBI Taxonomy" id="1111760"/>
    <lineage>
        <taxon>Bacteria</taxon>
        <taxon>Bacillati</taxon>
        <taxon>Bacillota</taxon>
        <taxon>Bacilli</taxon>
        <taxon>Lactobacillales</taxon>
        <taxon>Streptococcaceae</taxon>
        <taxon>Streptococcus</taxon>
    </lineage>
</organism>
<evidence type="ECO:0000256" key="1">
    <source>
        <dbReference type="ARBA" id="ARBA00022741"/>
    </source>
</evidence>
<dbReference type="SMART" id="SM00487">
    <property type="entry name" value="DEXDc"/>
    <property type="match status" value="1"/>
</dbReference>
<proteinExistence type="predicted"/>
<dbReference type="Pfam" id="PF00270">
    <property type="entry name" value="DEAD"/>
    <property type="match status" value="1"/>
</dbReference>
<dbReference type="GO" id="GO:0005829">
    <property type="term" value="C:cytosol"/>
    <property type="evidence" value="ECO:0007669"/>
    <property type="project" value="TreeGrafter"/>
</dbReference>
<dbReference type="GO" id="GO:0009409">
    <property type="term" value="P:response to cold"/>
    <property type="evidence" value="ECO:0007669"/>
    <property type="project" value="TreeGrafter"/>
</dbReference>
<dbReference type="EMBL" id="AP014612">
    <property type="protein sequence ID" value="BAQ23981.1"/>
    <property type="molecule type" value="Genomic_DNA"/>
</dbReference>
<dbReference type="InterPro" id="IPR014001">
    <property type="entry name" value="Helicase_ATP-bd"/>
</dbReference>
<keyword evidence="3 7" id="KW-0347">Helicase</keyword>
<dbReference type="GO" id="GO:0033592">
    <property type="term" value="F:RNA strand annealing activity"/>
    <property type="evidence" value="ECO:0007669"/>
    <property type="project" value="TreeGrafter"/>
</dbReference>
<dbReference type="AlphaFoldDB" id="A0A1L7LIF9"/>
<dbReference type="SUPFAM" id="SSF52540">
    <property type="entry name" value="P-loop containing nucleoside triphosphate hydrolases"/>
    <property type="match status" value="1"/>
</dbReference>
<dbReference type="PROSITE" id="PS51192">
    <property type="entry name" value="HELICASE_ATP_BIND_1"/>
    <property type="match status" value="1"/>
</dbReference>
<dbReference type="InterPro" id="IPR044742">
    <property type="entry name" value="DEAD/DEAH_RhlB"/>
</dbReference>
<dbReference type="KEGG" id="strg:SRT_07200"/>
<dbReference type="GO" id="GO:0005524">
    <property type="term" value="F:ATP binding"/>
    <property type="evidence" value="ECO:0007669"/>
    <property type="project" value="UniProtKB-KW"/>
</dbReference>
<keyword evidence="1" id="KW-0547">Nucleotide-binding</keyword>
<evidence type="ECO:0000313" key="8">
    <source>
        <dbReference type="Proteomes" id="UP000217758"/>
    </source>
</evidence>
<keyword evidence="2" id="KW-0378">Hydrolase</keyword>